<evidence type="ECO:0000259" key="6">
    <source>
        <dbReference type="PROSITE" id="PS50977"/>
    </source>
</evidence>
<dbReference type="Gene3D" id="1.10.10.60">
    <property type="entry name" value="Homeodomain-like"/>
    <property type="match status" value="1"/>
</dbReference>
<organism evidence="7 8">
    <name type="scientific">Streptomyces coryli</name>
    <dbReference type="NCBI Taxonomy" id="1128680"/>
    <lineage>
        <taxon>Bacteria</taxon>
        <taxon>Bacillati</taxon>
        <taxon>Actinomycetota</taxon>
        <taxon>Actinomycetes</taxon>
        <taxon>Kitasatosporales</taxon>
        <taxon>Streptomycetaceae</taxon>
        <taxon>Streptomyces</taxon>
    </lineage>
</organism>
<comment type="caution">
    <text evidence="7">The sequence shown here is derived from an EMBL/GenBank/DDBJ whole genome shotgun (WGS) entry which is preliminary data.</text>
</comment>
<gene>
    <name evidence="7" type="ORF">G5C51_01960</name>
</gene>
<dbReference type="InterPro" id="IPR036271">
    <property type="entry name" value="Tet_transcr_reg_TetR-rel_C_sf"/>
</dbReference>
<dbReference type="Gene3D" id="1.10.357.10">
    <property type="entry name" value="Tetracycline Repressor, domain 2"/>
    <property type="match status" value="1"/>
</dbReference>
<evidence type="ECO:0000256" key="2">
    <source>
        <dbReference type="ARBA" id="ARBA00023125"/>
    </source>
</evidence>
<dbReference type="InterPro" id="IPR001647">
    <property type="entry name" value="HTH_TetR"/>
</dbReference>
<evidence type="ECO:0000313" key="8">
    <source>
        <dbReference type="Proteomes" id="UP000481583"/>
    </source>
</evidence>
<evidence type="ECO:0000256" key="4">
    <source>
        <dbReference type="PROSITE-ProRule" id="PRU00335"/>
    </source>
</evidence>
<keyword evidence="8" id="KW-1185">Reference proteome</keyword>
<feature type="compositionally biased region" description="Low complexity" evidence="5">
    <location>
        <begin position="225"/>
        <end position="238"/>
    </location>
</feature>
<evidence type="ECO:0000256" key="5">
    <source>
        <dbReference type="SAM" id="MobiDB-lite"/>
    </source>
</evidence>
<feature type="region of interest" description="Disordered" evidence="5">
    <location>
        <begin position="210"/>
        <end position="247"/>
    </location>
</feature>
<dbReference type="EMBL" id="JAAKZV010000003">
    <property type="protein sequence ID" value="NGN62669.1"/>
    <property type="molecule type" value="Genomic_DNA"/>
</dbReference>
<feature type="DNA-binding region" description="H-T-H motif" evidence="4">
    <location>
        <begin position="30"/>
        <end position="49"/>
    </location>
</feature>
<dbReference type="GO" id="GO:0003700">
    <property type="term" value="F:DNA-binding transcription factor activity"/>
    <property type="evidence" value="ECO:0007669"/>
    <property type="project" value="TreeGrafter"/>
</dbReference>
<evidence type="ECO:0000256" key="3">
    <source>
        <dbReference type="ARBA" id="ARBA00023163"/>
    </source>
</evidence>
<dbReference type="SUPFAM" id="SSF46689">
    <property type="entry name" value="Homeodomain-like"/>
    <property type="match status" value="1"/>
</dbReference>
<dbReference type="InterPro" id="IPR025996">
    <property type="entry name" value="MT1864/Rv1816-like_C"/>
</dbReference>
<protein>
    <submittedName>
        <fullName evidence="7">TetR/AcrR family transcriptional regulator</fullName>
    </submittedName>
</protein>
<reference evidence="7 8" key="1">
    <citation type="submission" date="2020-02" db="EMBL/GenBank/DDBJ databases">
        <title>Whole-genome analyses of novel actinobacteria.</title>
        <authorList>
            <person name="Sahin N."/>
        </authorList>
    </citation>
    <scope>NUCLEOTIDE SEQUENCE [LARGE SCALE GENOMIC DNA]</scope>
    <source>
        <strain evidence="7 8">A7024</strain>
    </source>
</reference>
<dbReference type="PROSITE" id="PS50977">
    <property type="entry name" value="HTH_TETR_2"/>
    <property type="match status" value="1"/>
</dbReference>
<name>A0A6G4TRN1_9ACTN</name>
<dbReference type="InterPro" id="IPR009057">
    <property type="entry name" value="Homeodomain-like_sf"/>
</dbReference>
<accession>A0A6G4TRN1</accession>
<sequence length="247" mass="26505">MPRRKEPPTRDRLVDAGLRLLEDGGPESLSARKVCAEIGASSMAVYTYFDGMAGLYEALTLEAFARFDRRLAEAPRTTDPVQDVFAIGLAYRDYALAHPQRYRLMFGATAPGAGLPPVHDLTAERSASPAPIANASFEQLVTVVRRSMAAGRLREDDASAVAGQLWTMVHGFVLLEVSGWFGYDGQGVFDILAPHCVNLLVGLGDEREAAEGSMVAAAPDPETFRTPAPAAGALPGTRRGPRPRRPG</sequence>
<dbReference type="Pfam" id="PF00440">
    <property type="entry name" value="TetR_N"/>
    <property type="match status" value="1"/>
</dbReference>
<dbReference type="InterPro" id="IPR050109">
    <property type="entry name" value="HTH-type_TetR-like_transc_reg"/>
</dbReference>
<dbReference type="Proteomes" id="UP000481583">
    <property type="component" value="Unassembled WGS sequence"/>
</dbReference>
<keyword evidence="1" id="KW-0805">Transcription regulation</keyword>
<dbReference type="GO" id="GO:0000976">
    <property type="term" value="F:transcription cis-regulatory region binding"/>
    <property type="evidence" value="ECO:0007669"/>
    <property type="project" value="TreeGrafter"/>
</dbReference>
<evidence type="ECO:0000313" key="7">
    <source>
        <dbReference type="EMBL" id="NGN62669.1"/>
    </source>
</evidence>
<evidence type="ECO:0000256" key="1">
    <source>
        <dbReference type="ARBA" id="ARBA00023015"/>
    </source>
</evidence>
<keyword evidence="3" id="KW-0804">Transcription</keyword>
<proteinExistence type="predicted"/>
<dbReference type="PANTHER" id="PTHR30055">
    <property type="entry name" value="HTH-TYPE TRANSCRIPTIONAL REGULATOR RUTR"/>
    <property type="match status" value="1"/>
</dbReference>
<dbReference type="Pfam" id="PF13305">
    <property type="entry name" value="TetR_C_33"/>
    <property type="match status" value="1"/>
</dbReference>
<dbReference type="PANTHER" id="PTHR30055:SF209">
    <property type="entry name" value="POSSIBLE TRANSCRIPTIONAL REGULATORY PROTEIN (PROBABLY TETR-FAMILY)"/>
    <property type="match status" value="1"/>
</dbReference>
<dbReference type="RefSeq" id="WP_165230444.1">
    <property type="nucleotide sequence ID" value="NZ_JAAKZV010000003.1"/>
</dbReference>
<dbReference type="AlphaFoldDB" id="A0A6G4TRN1"/>
<keyword evidence="2 4" id="KW-0238">DNA-binding</keyword>
<dbReference type="SUPFAM" id="SSF48498">
    <property type="entry name" value="Tetracyclin repressor-like, C-terminal domain"/>
    <property type="match status" value="1"/>
</dbReference>
<feature type="domain" description="HTH tetR-type" evidence="6">
    <location>
        <begin position="7"/>
        <end position="67"/>
    </location>
</feature>